<dbReference type="PIRSF" id="PIRSF018266">
    <property type="entry name" value="FecR"/>
    <property type="match status" value="1"/>
</dbReference>
<dbReference type="Gene3D" id="2.60.120.1440">
    <property type="match status" value="1"/>
</dbReference>
<feature type="domain" description="Protein FecR C-terminal" evidence="3">
    <location>
        <begin position="281"/>
        <end position="349"/>
    </location>
</feature>
<keyword evidence="1" id="KW-1133">Transmembrane helix</keyword>
<evidence type="ECO:0000256" key="1">
    <source>
        <dbReference type="SAM" id="Phobius"/>
    </source>
</evidence>
<comment type="caution">
    <text evidence="4">The sequence shown here is derived from an EMBL/GenBank/DDBJ whole genome shotgun (WGS) entry which is preliminary data.</text>
</comment>
<dbReference type="Proteomes" id="UP000307244">
    <property type="component" value="Unassembled WGS sequence"/>
</dbReference>
<dbReference type="PANTHER" id="PTHR30273">
    <property type="entry name" value="PERIPLASMIC SIGNAL SENSOR AND SIGMA FACTOR ACTIVATOR FECR-RELATED"/>
    <property type="match status" value="1"/>
</dbReference>
<evidence type="ECO:0000259" key="3">
    <source>
        <dbReference type="Pfam" id="PF16344"/>
    </source>
</evidence>
<dbReference type="InterPro" id="IPR032508">
    <property type="entry name" value="FecR_C"/>
</dbReference>
<dbReference type="InterPro" id="IPR006860">
    <property type="entry name" value="FecR"/>
</dbReference>
<evidence type="ECO:0000259" key="2">
    <source>
        <dbReference type="Pfam" id="PF04773"/>
    </source>
</evidence>
<dbReference type="PANTHER" id="PTHR30273:SF2">
    <property type="entry name" value="PROTEIN FECR"/>
    <property type="match status" value="1"/>
</dbReference>
<gene>
    <name evidence="4" type="ORF">FA047_00505</name>
</gene>
<proteinExistence type="predicted"/>
<keyword evidence="1" id="KW-0812">Transmembrane</keyword>
<dbReference type="InterPro" id="IPR012373">
    <property type="entry name" value="Ferrdict_sens_TM"/>
</dbReference>
<protein>
    <submittedName>
        <fullName evidence="4">DUF4974 domain-containing protein</fullName>
    </submittedName>
</protein>
<organism evidence="4 5">
    <name type="scientific">Pedobacter frigoris</name>
    <dbReference type="NCBI Taxonomy" id="2571272"/>
    <lineage>
        <taxon>Bacteria</taxon>
        <taxon>Pseudomonadati</taxon>
        <taxon>Bacteroidota</taxon>
        <taxon>Sphingobacteriia</taxon>
        <taxon>Sphingobacteriales</taxon>
        <taxon>Sphingobacteriaceae</taxon>
        <taxon>Pedobacter</taxon>
    </lineage>
</organism>
<sequence length="351" mass="38610">MKEAEELLEKYKAGLCTAEEVQLLQKWFHHLGEDEASELNVGDLTAAKLKFEQNIRGSILPLHKYKLWPRVAVTAAAVAAIVFGIWFFNSDTGALKQVQGDVVFKNDIAPGKNTATLLLANGKVIALDTNKKSVVVTDSVKTATMLTASTPRGGTYQVILPDGTKVWLNAASSIKFPSDFKGTKQRRIELTGEAYLEVAKDKSHPFIVESDGQQVEVLGTHFNVNSYADEGAIKTTLLEGSVKVNDVILKPNQQSLLTGPNRIQVKDVDVTEAVAWKNGLFSFNKAPMQTVMRQIARWYNVEVEYESDDLKNKLLEGSVSRYDKVSGILNAIAQTGAAKFKIEGKKIIVIK</sequence>
<evidence type="ECO:0000313" key="5">
    <source>
        <dbReference type="Proteomes" id="UP000307244"/>
    </source>
</evidence>
<dbReference type="EMBL" id="SWBQ01000001">
    <property type="protein sequence ID" value="TKC08615.1"/>
    <property type="molecule type" value="Genomic_DNA"/>
</dbReference>
<dbReference type="GO" id="GO:0016989">
    <property type="term" value="F:sigma factor antagonist activity"/>
    <property type="evidence" value="ECO:0007669"/>
    <property type="project" value="TreeGrafter"/>
</dbReference>
<dbReference type="AlphaFoldDB" id="A0A4U1CPC8"/>
<dbReference type="Pfam" id="PF04773">
    <property type="entry name" value="FecR"/>
    <property type="match status" value="1"/>
</dbReference>
<dbReference type="Pfam" id="PF16344">
    <property type="entry name" value="FecR_C"/>
    <property type="match status" value="1"/>
</dbReference>
<reference evidence="4 5" key="1">
    <citation type="submission" date="2019-04" db="EMBL/GenBank/DDBJ databases">
        <title>Pedobacter sp. RP-3-15 sp. nov., isolated from Arctic soil.</title>
        <authorList>
            <person name="Dahal R.H."/>
            <person name="Kim D.-U."/>
        </authorList>
    </citation>
    <scope>NUCLEOTIDE SEQUENCE [LARGE SCALE GENOMIC DNA]</scope>
    <source>
        <strain evidence="4 5">RP-3-15</strain>
    </source>
</reference>
<feature type="domain" description="FecR protein" evidence="2">
    <location>
        <begin position="148"/>
        <end position="243"/>
    </location>
</feature>
<keyword evidence="5" id="KW-1185">Reference proteome</keyword>
<keyword evidence="1" id="KW-0472">Membrane</keyword>
<feature type="transmembrane region" description="Helical" evidence="1">
    <location>
        <begin position="67"/>
        <end position="88"/>
    </location>
</feature>
<accession>A0A4U1CPC8</accession>
<dbReference type="Gene3D" id="3.55.50.30">
    <property type="match status" value="1"/>
</dbReference>
<name>A0A4U1CPC8_9SPHI</name>
<dbReference type="RefSeq" id="WP_136834036.1">
    <property type="nucleotide sequence ID" value="NZ_SWBQ01000001.1"/>
</dbReference>
<dbReference type="OrthoDB" id="1099963at2"/>
<evidence type="ECO:0000313" key="4">
    <source>
        <dbReference type="EMBL" id="TKC08615.1"/>
    </source>
</evidence>